<feature type="transmembrane region" description="Helical" evidence="9">
    <location>
        <begin position="1830"/>
        <end position="1852"/>
    </location>
</feature>
<feature type="domain" description="Ion transport" evidence="10">
    <location>
        <begin position="1873"/>
        <end position="2094"/>
    </location>
</feature>
<feature type="compositionally biased region" description="Low complexity" evidence="8">
    <location>
        <begin position="1027"/>
        <end position="1045"/>
    </location>
</feature>
<dbReference type="GO" id="GO:0005886">
    <property type="term" value="C:plasma membrane"/>
    <property type="evidence" value="ECO:0007669"/>
    <property type="project" value="TreeGrafter"/>
</dbReference>
<dbReference type="EMBL" id="FNXT01001361">
    <property type="protein sequence ID" value="SZX79240.1"/>
    <property type="molecule type" value="Genomic_DNA"/>
</dbReference>
<feature type="transmembrane region" description="Helical" evidence="9">
    <location>
        <begin position="1911"/>
        <end position="1929"/>
    </location>
</feature>
<dbReference type="PANTHER" id="PTHR10582">
    <property type="entry name" value="TRANSIENT RECEPTOR POTENTIAL ION CHANNEL PROTEIN"/>
    <property type="match status" value="1"/>
</dbReference>
<dbReference type="InterPro" id="IPR005821">
    <property type="entry name" value="Ion_trans_dom"/>
</dbReference>
<dbReference type="InterPro" id="IPR024862">
    <property type="entry name" value="TRPV"/>
</dbReference>
<evidence type="ECO:0000256" key="3">
    <source>
        <dbReference type="ARBA" id="ARBA00022692"/>
    </source>
</evidence>
<keyword evidence="4" id="KW-0677">Repeat</keyword>
<feature type="compositionally biased region" description="Low complexity" evidence="8">
    <location>
        <begin position="2245"/>
        <end position="2265"/>
    </location>
</feature>
<keyword evidence="2 7" id="KW-0853">WD repeat</keyword>
<dbReference type="PROSITE" id="PS50082">
    <property type="entry name" value="WD_REPEATS_2"/>
    <property type="match status" value="3"/>
</dbReference>
<gene>
    <name evidence="11" type="ORF">BQ4739_LOCUS19522</name>
</gene>
<feature type="transmembrane region" description="Helical" evidence="9">
    <location>
        <begin position="1872"/>
        <end position="1891"/>
    </location>
</feature>
<dbReference type="GO" id="GO:0098703">
    <property type="term" value="P:calcium ion import across plasma membrane"/>
    <property type="evidence" value="ECO:0007669"/>
    <property type="project" value="TreeGrafter"/>
</dbReference>
<feature type="compositionally biased region" description="Low complexity" evidence="8">
    <location>
        <begin position="1117"/>
        <end position="1140"/>
    </location>
</feature>
<feature type="compositionally biased region" description="Low complexity" evidence="8">
    <location>
        <begin position="1312"/>
        <end position="1322"/>
    </location>
</feature>
<dbReference type="Gene3D" id="2.130.10.10">
    <property type="entry name" value="YVTN repeat-like/Quinoprotein amine dehydrogenase"/>
    <property type="match status" value="2"/>
</dbReference>
<keyword evidence="6 9" id="KW-0472">Membrane</keyword>
<evidence type="ECO:0000256" key="5">
    <source>
        <dbReference type="ARBA" id="ARBA00022989"/>
    </source>
</evidence>
<evidence type="ECO:0000256" key="6">
    <source>
        <dbReference type="ARBA" id="ARBA00023136"/>
    </source>
</evidence>
<feature type="repeat" description="WD" evidence="7">
    <location>
        <begin position="243"/>
        <end position="277"/>
    </location>
</feature>
<evidence type="ECO:0000256" key="1">
    <source>
        <dbReference type="ARBA" id="ARBA00004141"/>
    </source>
</evidence>
<feature type="transmembrane region" description="Helical" evidence="9">
    <location>
        <begin position="2060"/>
        <end position="2084"/>
    </location>
</feature>
<reference evidence="11 12" key="1">
    <citation type="submission" date="2016-10" db="EMBL/GenBank/DDBJ databases">
        <authorList>
            <person name="Cai Z."/>
        </authorList>
    </citation>
    <scope>NUCLEOTIDE SEQUENCE [LARGE SCALE GENOMIC DNA]</scope>
</reference>
<feature type="region of interest" description="Disordered" evidence="8">
    <location>
        <begin position="1073"/>
        <end position="1155"/>
    </location>
</feature>
<dbReference type="InterPro" id="IPR001680">
    <property type="entry name" value="WD40_rpt"/>
</dbReference>
<evidence type="ECO:0000256" key="7">
    <source>
        <dbReference type="PROSITE-ProRule" id="PRU00221"/>
    </source>
</evidence>
<evidence type="ECO:0000256" key="4">
    <source>
        <dbReference type="ARBA" id="ARBA00022737"/>
    </source>
</evidence>
<organism evidence="11 12">
    <name type="scientific">Tetradesmus obliquus</name>
    <name type="common">Green alga</name>
    <name type="synonym">Acutodesmus obliquus</name>
    <dbReference type="NCBI Taxonomy" id="3088"/>
    <lineage>
        <taxon>Eukaryota</taxon>
        <taxon>Viridiplantae</taxon>
        <taxon>Chlorophyta</taxon>
        <taxon>core chlorophytes</taxon>
        <taxon>Chlorophyceae</taxon>
        <taxon>CS clade</taxon>
        <taxon>Sphaeropleales</taxon>
        <taxon>Scenedesmaceae</taxon>
        <taxon>Tetradesmus</taxon>
    </lineage>
</organism>
<feature type="region of interest" description="Disordered" evidence="8">
    <location>
        <begin position="2200"/>
        <end position="2280"/>
    </location>
</feature>
<keyword evidence="3 9" id="KW-0812">Transmembrane</keyword>
<keyword evidence="12" id="KW-1185">Reference proteome</keyword>
<name>A0A383WP46_TETOB</name>
<keyword evidence="5 9" id="KW-1133">Transmembrane helix</keyword>
<proteinExistence type="predicted"/>
<evidence type="ECO:0000256" key="8">
    <source>
        <dbReference type="SAM" id="MobiDB-lite"/>
    </source>
</evidence>
<feature type="compositionally biased region" description="Gly residues" evidence="8">
    <location>
        <begin position="2266"/>
        <end position="2280"/>
    </location>
</feature>
<feature type="transmembrane region" description="Helical" evidence="9">
    <location>
        <begin position="1977"/>
        <end position="1997"/>
    </location>
</feature>
<protein>
    <recommendedName>
        <fullName evidence="10">Ion transport domain-containing protein</fullName>
    </recommendedName>
</protein>
<feature type="compositionally biased region" description="Low complexity" evidence="8">
    <location>
        <begin position="618"/>
        <end position="642"/>
    </location>
</feature>
<dbReference type="InterPro" id="IPR019775">
    <property type="entry name" value="WD40_repeat_CS"/>
</dbReference>
<feature type="repeat" description="WD" evidence="7">
    <location>
        <begin position="769"/>
        <end position="810"/>
    </location>
</feature>
<feature type="region of interest" description="Disordered" evidence="8">
    <location>
        <begin position="1360"/>
        <end position="1383"/>
    </location>
</feature>
<evidence type="ECO:0000313" key="11">
    <source>
        <dbReference type="EMBL" id="SZX79240.1"/>
    </source>
</evidence>
<feature type="region of interest" description="Disordered" evidence="8">
    <location>
        <begin position="1306"/>
        <end position="1346"/>
    </location>
</feature>
<evidence type="ECO:0000313" key="12">
    <source>
        <dbReference type="Proteomes" id="UP000256970"/>
    </source>
</evidence>
<accession>A0A383WP46</accession>
<sequence>MRASARNTRQRSTVDAVLSNNRLQRLNGDGGQVTSEKVARLCGDNLEHAYEALRLTTSGTSCVSCCYHALLPNTVICSTSVNSINCYDTAHGMLVSQQSKGPRRCSSAFNPSLSHVAVYGDPMAPAIELQLCSCNKFAFLEGPTAEGFCPDADYNTAADAAQLAGQDSKGSKAAADAADKPAAPVQLSALLQLPKGEQVSCLDLSRDGSWLAVGSRSGKVYLMPHGATELQQLPARHQDGYKVRCCALSPDGSKLLSAAEDARLVLWDVASGSCVLCVHEHFKPIRGCCWSPDGRHIVTVGLDSLLCVLDVVLLSNQHRLRVPIRLNTGPPRSRRFSQNHLQGALAAGPAAADRAGSAAAAAAAILGASCSSPKASAVPLHPLLQRTAVAEQGTRLLACAPVLQRQLHDSGGNSSSPLMRPGSEAGQQEAVLCADHAGKVSVLLPGDGVAAQTSICFGSGFAYCSFSNGFLAAARRDGAVTAISCNSAAAAAAATATATAIASAVDLAAPVPPAAAAGADAAGCDSPIAVSAKMDMLVSALSVNSQLGRVALVGCDKKQHQVGVLWLWEYDPSVRPAGITEAADDDELHAASYDHMGRRVSQGSVSSAESRAPSIIASPRGGSSDIGSDGRPSTTRPRGAPLGAAAAGLAGAAGAAALSAAAAAIGPEGWLWHCENPFKVLTTPDTPLSCCAWAGGVHARLAVGSAAGWLAMVNMEGEEPDQAMTRYQIHTTEVTAVDFADDGATVVSGALDGRVIVWSHLTGFKLAVITLHTAAVRSVAFNTAATLLAVGDASGVISSWDVPQSCLITAAQAHEGPVSCVSWSRSGGSSSSFSSSGCGSDGSSSSVVACGYDGAVSLLQADHSIAKLYSAAFRGLYYNCKKNNKVHKLEAALSWHLQQGALQDGCVLQLLVMLAAADGNVAVLSLLLPLFEKMGWLLHIGPVFASPQPSLPKSDSQQSLLSRRSYFPGQQQPLTAAQSQQQSQLGLYAMGMAEDYVIHPHDRQGDASMIGGLPGSRRGTRDSMKKQQQQQQQQQQLGQSQMSSSAGGDELEGLVQNRRWANSVADLRTVMAFKPKPQQQQQQQQRRTTGDASTVAAPAPRQAGTTATNDPGDDSDPSAASGSDPASSPAARSPALTPSSMSPTRLLSPATSRNARAPAALDTLHETCSHDEEPQSPGSPAKLQKLRSRKDAAKDAIAAAAAATMAAVSAAAATVTGTLSAPSSPRCDMSFGGNDNDDTSGGGMPLSRSSAPLSLSFAAQLGPNSSSPLQCRSSGGGSGSGGGDGSCAGSSAKLRLTALQQQGSGSFVGFNQQQPDSPSQQQLHGSPLKQASSEHQQQQQQGQQPLGRRLVSFLSGNRRATSGAAGTAGGAAGDGSSPDDSDAPLAIAHAMRQRSLSDGASMAQRYSAYKASGLLLSSPGGSGKEAAGADGNNNSSSNNNAAVLSAAAAQLSAADNVANAAAVAAAGLPEGGGPLTPQASRRQSTRELLLQYFSTFGTSRRSLGSTSRCSFAASDREDREAAGQGGANGLQAVDGSQLLKINSGLSNASLGKSAAGSGVLGSSKRRFIFDWVSWRERSSKAGQPPQPQLSMQPRKSMEVVQAGGRVKAIHKSRSRKEDLLQLAMASQQAACVRLVVDALLEGRFSKASVVGHMYEALQALIHDPQHKRACRRLLKHLPMIDLGEVEVDSLLTHNTKILYKCSAHGHPGSLWASATSGQQPLLDALDVLIKRASWRDGIVALLMWPALWGLRHVGAWWLWIWATQSLGARNRVQVSARSQLVPVARAAEIRSGSKGNLLRQLVSANVDADLYGKELVRAIINVKWESFARAFLLMQFVQFFAFLTLFMAYMGVAVYGNDPSWTIAQLLAHPQGRAALVLELFLMIMMFGQAADELKQIVTYGRDYFNSPWNYMDMASCIIIAMLFLLHISRLNHQLFVVLVALEVLLLCLRSLYFCMALDQIGALLRMVLIVIRDMRYFFMMLLFLLISFGLTFSVLMSPASSSKVNLISLMGSRQVAVDEGQVFGSLEDSMMQLFTIMFGDVQFSTLKTIMNVNTVASRLAVILACVYALLLLIVLVNLLIAIVDETYGTVKESEADQMLRNKALIIDEIESTLTDAVVQDLNSRVLLPYVHILIPQAARADPFRRRDIHTKLRKLKHFIKERLPEQPLLQPHLLPSAGSDAAAFAAAAGSSAAYQSYCQQQQQQQHNQQLPGGPWSGPGQQQMRQGVPVASSAAAPGQLGAWHGSTQQQQQRGSSHGQAAVGAAALGGGRASHDGGGGAAAAKIQQEIGQLSSSVAGMNQQLEAVAGSSAAAVAELATKVEGLQGEIGLVKELLLALLAKQQ</sequence>
<feature type="compositionally biased region" description="Polar residues" evidence="8">
    <location>
        <begin position="1262"/>
        <end position="1272"/>
    </location>
</feature>
<dbReference type="STRING" id="3088.A0A383WP46"/>
<dbReference type="Gene3D" id="1.10.287.70">
    <property type="match status" value="1"/>
</dbReference>
<feature type="transmembrane region" description="Helical" evidence="9">
    <location>
        <begin position="1935"/>
        <end position="1956"/>
    </location>
</feature>
<dbReference type="GO" id="GO:0005216">
    <property type="term" value="F:monoatomic ion channel activity"/>
    <property type="evidence" value="ECO:0007669"/>
    <property type="project" value="InterPro"/>
</dbReference>
<feature type="region of interest" description="Disordered" evidence="8">
    <location>
        <begin position="1218"/>
        <end position="1288"/>
    </location>
</feature>
<feature type="compositionally biased region" description="Polar residues" evidence="8">
    <location>
        <begin position="1141"/>
        <end position="1154"/>
    </location>
</feature>
<evidence type="ECO:0000256" key="9">
    <source>
        <dbReference type="SAM" id="Phobius"/>
    </source>
</evidence>
<dbReference type="InterPro" id="IPR015943">
    <property type="entry name" value="WD40/YVTN_repeat-like_dom_sf"/>
</dbReference>
<dbReference type="PROSITE" id="PS50294">
    <property type="entry name" value="WD_REPEATS_REGION"/>
    <property type="match status" value="1"/>
</dbReference>
<comment type="subcellular location">
    <subcellularLocation>
        <location evidence="1">Membrane</location>
        <topology evidence="1">Multi-pass membrane protein</topology>
    </subcellularLocation>
</comment>
<evidence type="ECO:0000259" key="10">
    <source>
        <dbReference type="Pfam" id="PF00520"/>
    </source>
</evidence>
<dbReference type="SUPFAM" id="SSF50978">
    <property type="entry name" value="WD40 repeat-like"/>
    <property type="match status" value="1"/>
</dbReference>
<feature type="region of interest" description="Disordered" evidence="8">
    <location>
        <begin position="1002"/>
        <end position="1049"/>
    </location>
</feature>
<evidence type="ECO:0000256" key="2">
    <source>
        <dbReference type="ARBA" id="ARBA00022574"/>
    </source>
</evidence>
<feature type="region of interest" description="Disordered" evidence="8">
    <location>
        <begin position="599"/>
        <end position="642"/>
    </location>
</feature>
<dbReference type="Proteomes" id="UP000256970">
    <property type="component" value="Unassembled WGS sequence"/>
</dbReference>
<feature type="compositionally biased region" description="Gly residues" evidence="8">
    <location>
        <begin position="1274"/>
        <end position="1286"/>
    </location>
</feature>
<dbReference type="InterPro" id="IPR036322">
    <property type="entry name" value="WD40_repeat_dom_sf"/>
</dbReference>
<feature type="repeat" description="WD" evidence="7">
    <location>
        <begin position="727"/>
        <end position="759"/>
    </location>
</feature>
<dbReference type="Pfam" id="PF00520">
    <property type="entry name" value="Ion_trans"/>
    <property type="match status" value="1"/>
</dbReference>
<dbReference type="PROSITE" id="PS00678">
    <property type="entry name" value="WD_REPEATS_1"/>
    <property type="match status" value="1"/>
</dbReference>
<dbReference type="Pfam" id="PF00400">
    <property type="entry name" value="WD40"/>
    <property type="match status" value="5"/>
</dbReference>
<feature type="compositionally biased region" description="Low complexity" evidence="8">
    <location>
        <begin position="2200"/>
        <end position="2223"/>
    </location>
</feature>
<feature type="compositionally biased region" description="Low complexity" evidence="8">
    <location>
        <begin position="1246"/>
        <end position="1259"/>
    </location>
</feature>
<dbReference type="SMART" id="SM00320">
    <property type="entry name" value="WD40"/>
    <property type="match status" value="6"/>
</dbReference>
<dbReference type="PANTHER" id="PTHR10582:SF2">
    <property type="entry name" value="INACTIVE"/>
    <property type="match status" value="1"/>
</dbReference>
<feature type="region of interest" description="Disordered" evidence="8">
    <location>
        <begin position="1167"/>
        <end position="1188"/>
    </location>
</feature>